<keyword evidence="8" id="KW-1278">Translocase</keyword>
<dbReference type="PANTHER" id="PTHR11435">
    <property type="entry name" value="NADH UBIQUINONE OXIDOREDUCTASE SUBUNIT ND6"/>
    <property type="match status" value="1"/>
</dbReference>
<evidence type="ECO:0000256" key="8">
    <source>
        <dbReference type="ARBA" id="ARBA00022967"/>
    </source>
</evidence>
<dbReference type="InterPro" id="IPR050269">
    <property type="entry name" value="ComplexI_Subunit6"/>
</dbReference>
<feature type="transmembrane region" description="Helical" evidence="16">
    <location>
        <begin position="78"/>
        <end position="98"/>
    </location>
</feature>
<evidence type="ECO:0000256" key="15">
    <source>
        <dbReference type="ARBA" id="ARBA00049551"/>
    </source>
</evidence>
<protein>
    <recommendedName>
        <fullName evidence="4">NADH-ubiquinone oxidoreductase chain 6</fullName>
        <ecNumber evidence="3">7.1.1.2</ecNumber>
    </recommendedName>
    <alternativeName>
        <fullName evidence="14">NADH dehydrogenase subunit 6</fullName>
    </alternativeName>
</protein>
<dbReference type="EMBL" id="KY423514">
    <property type="protein sequence ID" value="ARQ27019.1"/>
    <property type="molecule type" value="Genomic_DNA"/>
</dbReference>
<evidence type="ECO:0000256" key="7">
    <source>
        <dbReference type="ARBA" id="ARBA00022692"/>
    </source>
</evidence>
<evidence type="ECO:0000256" key="3">
    <source>
        <dbReference type="ARBA" id="ARBA00012944"/>
    </source>
</evidence>
<evidence type="ECO:0000256" key="11">
    <source>
        <dbReference type="ARBA" id="ARBA00023027"/>
    </source>
</evidence>
<name>A0A343CXC4_KIWTY</name>
<evidence type="ECO:0000256" key="16">
    <source>
        <dbReference type="SAM" id="Phobius"/>
    </source>
</evidence>
<keyword evidence="7 16" id="KW-0812">Transmembrane</keyword>
<feature type="transmembrane region" description="Helical" evidence="16">
    <location>
        <begin position="138"/>
        <end position="162"/>
    </location>
</feature>
<keyword evidence="11" id="KW-0520">NAD</keyword>
<evidence type="ECO:0000256" key="5">
    <source>
        <dbReference type="ARBA" id="ARBA00022448"/>
    </source>
</evidence>
<geneLocation type="mitochondrion" evidence="17"/>
<keyword evidence="9" id="KW-0249">Electron transport</keyword>
<keyword evidence="13 16" id="KW-0472">Membrane</keyword>
<evidence type="ECO:0000256" key="13">
    <source>
        <dbReference type="ARBA" id="ARBA00023136"/>
    </source>
</evidence>
<dbReference type="GeneID" id="32950774"/>
<keyword evidence="5" id="KW-0813">Transport</keyword>
<dbReference type="AlphaFoldDB" id="A0A343CXC4"/>
<proteinExistence type="inferred from homology"/>
<evidence type="ECO:0000256" key="4">
    <source>
        <dbReference type="ARBA" id="ARBA00021095"/>
    </source>
</evidence>
<keyword evidence="12 17" id="KW-0496">Mitochondrion</keyword>
<accession>A0A343CXC4</accession>
<dbReference type="EC" id="7.1.1.2" evidence="3"/>
<dbReference type="RefSeq" id="YP_009379196.1">
    <property type="nucleotide sequence ID" value="NC_034927.1"/>
</dbReference>
<feature type="transmembrane region" description="Helical" evidence="16">
    <location>
        <begin position="45"/>
        <end position="66"/>
    </location>
</feature>
<evidence type="ECO:0000313" key="17">
    <source>
        <dbReference type="EMBL" id="ARQ27019.1"/>
    </source>
</evidence>
<dbReference type="PANTHER" id="PTHR11435:SF1">
    <property type="entry name" value="NADH-UBIQUINONE OXIDOREDUCTASE CHAIN 6"/>
    <property type="match status" value="1"/>
</dbReference>
<evidence type="ECO:0000256" key="12">
    <source>
        <dbReference type="ARBA" id="ARBA00023128"/>
    </source>
</evidence>
<dbReference type="CTD" id="4541"/>
<dbReference type="GO" id="GO:0031966">
    <property type="term" value="C:mitochondrial membrane"/>
    <property type="evidence" value="ECO:0007669"/>
    <property type="project" value="UniProtKB-SubCell"/>
</dbReference>
<keyword evidence="10 16" id="KW-1133">Transmembrane helix</keyword>
<evidence type="ECO:0000256" key="6">
    <source>
        <dbReference type="ARBA" id="ARBA00022660"/>
    </source>
</evidence>
<comment type="similarity">
    <text evidence="2">Belongs to the complex I subunit 6 family.</text>
</comment>
<reference evidence="17" key="1">
    <citation type="journal article" date="2017" name="Mitochondrial DNA Part B Resour">
        <title>The complete mitochondrial genome of a yeti crab Kiwa tyleri Thatje, 2015 (Crustacea: Decapod: Anomura: Kiwaidae) from deep-sea hydrothermal vent.</title>
        <authorList>
            <person name="Zhang D."/>
            <person name="Zhou Y."/>
            <person name="Cheng H."/>
            <person name="Wang C."/>
        </authorList>
    </citation>
    <scope>NUCLEOTIDE SEQUENCE</scope>
</reference>
<keyword evidence="6" id="KW-0679">Respiratory chain</keyword>
<evidence type="ECO:0000256" key="1">
    <source>
        <dbReference type="ARBA" id="ARBA00004225"/>
    </source>
</evidence>
<evidence type="ECO:0000256" key="10">
    <source>
        <dbReference type="ARBA" id="ARBA00022989"/>
    </source>
</evidence>
<gene>
    <name evidence="17" type="primary">ND6</name>
</gene>
<organism evidence="17">
    <name type="scientific">Kiwa tyleri</name>
    <name type="common">Hoff crab</name>
    <dbReference type="NCBI Taxonomy" id="1676998"/>
    <lineage>
        <taxon>Eukaryota</taxon>
        <taxon>Metazoa</taxon>
        <taxon>Ecdysozoa</taxon>
        <taxon>Arthropoda</taxon>
        <taxon>Crustacea</taxon>
        <taxon>Multicrustacea</taxon>
        <taxon>Malacostraca</taxon>
        <taxon>Eumalacostraca</taxon>
        <taxon>Eucarida</taxon>
        <taxon>Decapoda</taxon>
        <taxon>Pleocyemata</taxon>
        <taxon>Anomura</taxon>
        <taxon>Chirostyloidea</taxon>
        <taxon>Kiwaidae</taxon>
        <taxon>Kiwa</taxon>
    </lineage>
</organism>
<comment type="subcellular location">
    <subcellularLocation>
        <location evidence="1">Mitochondrion membrane</location>
        <topology evidence="1">Multi-pass membrane protein</topology>
    </subcellularLocation>
</comment>
<comment type="catalytic activity">
    <reaction evidence="15">
        <text>a ubiquinone + NADH + 5 H(+)(in) = a ubiquinol + NAD(+) + 4 H(+)(out)</text>
        <dbReference type="Rhea" id="RHEA:29091"/>
        <dbReference type="Rhea" id="RHEA-COMP:9565"/>
        <dbReference type="Rhea" id="RHEA-COMP:9566"/>
        <dbReference type="ChEBI" id="CHEBI:15378"/>
        <dbReference type="ChEBI" id="CHEBI:16389"/>
        <dbReference type="ChEBI" id="CHEBI:17976"/>
        <dbReference type="ChEBI" id="CHEBI:57540"/>
        <dbReference type="ChEBI" id="CHEBI:57945"/>
        <dbReference type="EC" id="7.1.1.2"/>
    </reaction>
</comment>
<evidence type="ECO:0000256" key="14">
    <source>
        <dbReference type="ARBA" id="ARBA00031019"/>
    </source>
</evidence>
<dbReference type="GO" id="GO:0008137">
    <property type="term" value="F:NADH dehydrogenase (ubiquinone) activity"/>
    <property type="evidence" value="ECO:0007669"/>
    <property type="project" value="UniProtKB-EC"/>
</dbReference>
<evidence type="ECO:0000256" key="9">
    <source>
        <dbReference type="ARBA" id="ARBA00022982"/>
    </source>
</evidence>
<evidence type="ECO:0000256" key="2">
    <source>
        <dbReference type="ARBA" id="ARBA00005698"/>
    </source>
</evidence>
<sequence length="170" mass="19638">MLILLSFIFILSLIFFNLSHPLAMGLTLLVQTTLISITSGLVNKTFWFSYLLFLIFLGGMLVLFIYVSSLASNEQFILNNYFLFIIFFLLLLFLFFFFMMDPLLLNNKIQISYSSFIYPLNSSMLSELTSTLYNSPSMMLTLFIISYLLLTLLIIVKIMMIFSSPLQLSN</sequence>